<dbReference type="GO" id="GO:0003723">
    <property type="term" value="F:RNA binding"/>
    <property type="evidence" value="ECO:0007669"/>
    <property type="project" value="UniProtKB-KW"/>
</dbReference>
<sequence length="242" mass="27401">MKMRLDKFLAECNQGTRSEVKVLLKSKRVTVNGVTENSGKRQINEFSDVVCLDEKKLTYQSFVYYMLNKPKDVITATEDSVQKTVLDLIDKKDRIKGLFPVGRLDKDTTGLVLLTNDGALAHNLLAPKKHVEKVYEATIEGIVTEAEVELFSKPIELKNGEVTKPSRLVVKKADEDAGMSEIEITISEGKYHQIKRMFASTGMHVLELKRLKMGSLELDDRLDPGKYRALTQTEIEELKIRD</sequence>
<comment type="similarity">
    <text evidence="1 5">Belongs to the pseudouridine synthase RsuA family.</text>
</comment>
<dbReference type="GO" id="GO:0005829">
    <property type="term" value="C:cytosol"/>
    <property type="evidence" value="ECO:0007669"/>
    <property type="project" value="UniProtKB-ARBA"/>
</dbReference>
<name>F7QXK6_9LACO</name>
<dbReference type="EMBL" id="AFOJ01000002">
    <property type="protein sequence ID" value="EGM53601.1"/>
    <property type="molecule type" value="Genomic_DNA"/>
</dbReference>
<dbReference type="Pfam" id="PF01479">
    <property type="entry name" value="S4"/>
    <property type="match status" value="1"/>
</dbReference>
<evidence type="ECO:0000256" key="4">
    <source>
        <dbReference type="PROSITE-ProRule" id="PRU00182"/>
    </source>
</evidence>
<evidence type="ECO:0000256" key="1">
    <source>
        <dbReference type="ARBA" id="ARBA00008348"/>
    </source>
</evidence>
<proteinExistence type="inferred from homology"/>
<dbReference type="InterPro" id="IPR000748">
    <property type="entry name" value="PsdUridine_synth_RsuA/RluB/E/F"/>
</dbReference>
<evidence type="ECO:0000259" key="6">
    <source>
        <dbReference type="SMART" id="SM00363"/>
    </source>
</evidence>
<dbReference type="Gene3D" id="3.10.290.10">
    <property type="entry name" value="RNA-binding S4 domain"/>
    <property type="match status" value="1"/>
</dbReference>
<dbReference type="PROSITE" id="PS01149">
    <property type="entry name" value="PSI_RSU"/>
    <property type="match status" value="1"/>
</dbReference>
<dbReference type="Pfam" id="PF00849">
    <property type="entry name" value="PseudoU_synth_2"/>
    <property type="match status" value="1"/>
</dbReference>
<dbReference type="PANTHER" id="PTHR47683:SF4">
    <property type="entry name" value="PSEUDOURIDINE SYNTHASE"/>
    <property type="match status" value="1"/>
</dbReference>
<dbReference type="EC" id="5.4.99.-" evidence="5"/>
<accession>F7QXK6</accession>
<gene>
    <name evidence="7" type="ORF">LRU_00737</name>
</gene>
<dbReference type="InterPro" id="IPR020094">
    <property type="entry name" value="TruA/RsuA/RluB/E/F_N"/>
</dbReference>
<dbReference type="InterPro" id="IPR036986">
    <property type="entry name" value="S4_RNA-bd_sf"/>
</dbReference>
<keyword evidence="3 5" id="KW-0413">Isomerase</keyword>
<dbReference type="CDD" id="cd00165">
    <property type="entry name" value="S4"/>
    <property type="match status" value="1"/>
</dbReference>
<protein>
    <recommendedName>
        <fullName evidence="5">Pseudouridine synthase</fullName>
        <ecNumber evidence="5">5.4.99.-</ecNumber>
    </recommendedName>
</protein>
<dbReference type="SMART" id="SM00363">
    <property type="entry name" value="S4"/>
    <property type="match status" value="1"/>
</dbReference>
<dbReference type="FunFam" id="3.30.70.1560:FF:000001">
    <property type="entry name" value="Pseudouridine synthase"/>
    <property type="match status" value="1"/>
</dbReference>
<dbReference type="InterPro" id="IPR018496">
    <property type="entry name" value="PsdUridine_synth_RsuA/RluB_CS"/>
</dbReference>
<dbReference type="SUPFAM" id="SSF55120">
    <property type="entry name" value="Pseudouridine synthase"/>
    <property type="match status" value="1"/>
</dbReference>
<dbReference type="NCBIfam" id="TIGR00093">
    <property type="entry name" value="pseudouridine synthase"/>
    <property type="match status" value="1"/>
</dbReference>
<dbReference type="PROSITE" id="PS50889">
    <property type="entry name" value="S4"/>
    <property type="match status" value="1"/>
</dbReference>
<dbReference type="InterPro" id="IPR006145">
    <property type="entry name" value="PsdUridine_synth_RsuA/RluA"/>
</dbReference>
<dbReference type="InterPro" id="IPR050343">
    <property type="entry name" value="RsuA_PseudoU_synthase"/>
</dbReference>
<dbReference type="InterPro" id="IPR002942">
    <property type="entry name" value="S4_RNA-bd"/>
</dbReference>
<evidence type="ECO:0000313" key="8">
    <source>
        <dbReference type="Proteomes" id="UP000002971"/>
    </source>
</evidence>
<dbReference type="Proteomes" id="UP000002971">
    <property type="component" value="Unassembled WGS sequence"/>
</dbReference>
<dbReference type="GO" id="GO:0120159">
    <property type="term" value="F:rRNA pseudouridine synthase activity"/>
    <property type="evidence" value="ECO:0007669"/>
    <property type="project" value="UniProtKB-ARBA"/>
</dbReference>
<dbReference type="PANTHER" id="PTHR47683">
    <property type="entry name" value="PSEUDOURIDINE SYNTHASE FAMILY PROTEIN-RELATED"/>
    <property type="match status" value="1"/>
</dbReference>
<dbReference type="GO" id="GO:0000455">
    <property type="term" value="P:enzyme-directed rRNA pseudouridine synthesis"/>
    <property type="evidence" value="ECO:0007669"/>
    <property type="project" value="UniProtKB-ARBA"/>
</dbReference>
<dbReference type="InterPro" id="IPR042092">
    <property type="entry name" value="PsdUridine_s_RsuA/RluB/E/F_cat"/>
</dbReference>
<comment type="caution">
    <text evidence="7">The sequence shown here is derived from an EMBL/GenBank/DDBJ whole genome shotgun (WGS) entry which is preliminary data.</text>
</comment>
<feature type="domain" description="RNA-binding S4" evidence="6">
    <location>
        <begin position="3"/>
        <end position="68"/>
    </location>
</feature>
<organism evidence="7 8">
    <name type="scientific">Ligilactobacillus ruminis SPM0211</name>
    <dbReference type="NCBI Taxonomy" id="1040964"/>
    <lineage>
        <taxon>Bacteria</taxon>
        <taxon>Bacillati</taxon>
        <taxon>Bacillota</taxon>
        <taxon>Bacilli</taxon>
        <taxon>Lactobacillales</taxon>
        <taxon>Lactobacillaceae</taxon>
        <taxon>Ligilactobacillus</taxon>
    </lineage>
</organism>
<dbReference type="AlphaFoldDB" id="F7QXK6"/>
<reference evidence="7 8" key="1">
    <citation type="journal article" date="2011" name="J. Bacteriol.">
        <title>Genome Sequence of Lactobacillus ruminis SPM0211, Isolated from a Fecal Sample from a Healthy Korean.</title>
        <authorList>
            <person name="Lee S."/>
            <person name="Cho Y.J."/>
            <person name="Lee A.H."/>
            <person name="Chun J."/>
            <person name="Ha N.J."/>
            <person name="Ko G."/>
        </authorList>
    </citation>
    <scope>NUCLEOTIDE SEQUENCE [LARGE SCALE GENOMIC DNA]</scope>
    <source>
        <strain evidence="7 8">SPM0211</strain>
    </source>
</reference>
<dbReference type="InterPro" id="IPR020103">
    <property type="entry name" value="PsdUridine_synth_cat_dom_sf"/>
</dbReference>
<evidence type="ECO:0000256" key="5">
    <source>
        <dbReference type="RuleBase" id="RU003887"/>
    </source>
</evidence>
<evidence type="ECO:0000256" key="3">
    <source>
        <dbReference type="ARBA" id="ARBA00023235"/>
    </source>
</evidence>
<evidence type="ECO:0000313" key="7">
    <source>
        <dbReference type="EMBL" id="EGM53601.1"/>
    </source>
</evidence>
<evidence type="ECO:0000256" key="2">
    <source>
        <dbReference type="ARBA" id="ARBA00022884"/>
    </source>
</evidence>
<dbReference type="Gene3D" id="3.30.70.580">
    <property type="entry name" value="Pseudouridine synthase I, catalytic domain, N-terminal subdomain"/>
    <property type="match status" value="1"/>
</dbReference>
<dbReference type="CDD" id="cd02553">
    <property type="entry name" value="PseudoU_synth_RsuA"/>
    <property type="match status" value="1"/>
</dbReference>
<dbReference type="Gene3D" id="3.30.70.1560">
    <property type="entry name" value="Alpha-L RNA-binding motif"/>
    <property type="match status" value="1"/>
</dbReference>
<dbReference type="SUPFAM" id="SSF55174">
    <property type="entry name" value="Alpha-L RNA-binding motif"/>
    <property type="match status" value="1"/>
</dbReference>
<keyword evidence="2 4" id="KW-0694">RNA-binding</keyword>